<evidence type="ECO:0000313" key="2">
    <source>
        <dbReference type="EnsemblPlants" id="ORUFI01G16590.1"/>
    </source>
</evidence>
<organism evidence="2 3">
    <name type="scientific">Oryza rufipogon</name>
    <name type="common">Brownbeard rice</name>
    <name type="synonym">Asian wild rice</name>
    <dbReference type="NCBI Taxonomy" id="4529"/>
    <lineage>
        <taxon>Eukaryota</taxon>
        <taxon>Viridiplantae</taxon>
        <taxon>Streptophyta</taxon>
        <taxon>Embryophyta</taxon>
        <taxon>Tracheophyta</taxon>
        <taxon>Spermatophyta</taxon>
        <taxon>Magnoliopsida</taxon>
        <taxon>Liliopsida</taxon>
        <taxon>Poales</taxon>
        <taxon>Poaceae</taxon>
        <taxon>BOP clade</taxon>
        <taxon>Oryzoideae</taxon>
        <taxon>Oryzeae</taxon>
        <taxon>Oryzinae</taxon>
        <taxon>Oryza</taxon>
    </lineage>
</organism>
<dbReference type="AlphaFoldDB" id="A0A0E0MW28"/>
<evidence type="ECO:0000313" key="3">
    <source>
        <dbReference type="Proteomes" id="UP000008022"/>
    </source>
</evidence>
<proteinExistence type="predicted"/>
<feature type="region of interest" description="Disordered" evidence="1">
    <location>
        <begin position="45"/>
        <end position="72"/>
    </location>
</feature>
<evidence type="ECO:0000256" key="1">
    <source>
        <dbReference type="SAM" id="MobiDB-lite"/>
    </source>
</evidence>
<keyword evidence="3" id="KW-1185">Reference proteome</keyword>
<dbReference type="Proteomes" id="UP000008022">
    <property type="component" value="Unassembled WGS sequence"/>
</dbReference>
<dbReference type="EnsemblPlants" id="ORUFI01G16590.1">
    <property type="protein sequence ID" value="ORUFI01G16590.1"/>
    <property type="gene ID" value="ORUFI01G16590"/>
</dbReference>
<protein>
    <submittedName>
        <fullName evidence="2">Uncharacterized protein</fullName>
    </submittedName>
</protein>
<accession>A0A0E0MW28</accession>
<dbReference type="HOGENOM" id="CLU_2188042_0_0_1"/>
<reference evidence="3" key="1">
    <citation type="submission" date="2013-06" db="EMBL/GenBank/DDBJ databases">
        <authorList>
            <person name="Zhao Q."/>
        </authorList>
    </citation>
    <scope>NUCLEOTIDE SEQUENCE</scope>
    <source>
        <strain evidence="3">cv. W1943</strain>
    </source>
</reference>
<reference evidence="2" key="2">
    <citation type="submission" date="2015-06" db="UniProtKB">
        <authorList>
            <consortium name="EnsemblPlants"/>
        </authorList>
    </citation>
    <scope>IDENTIFICATION</scope>
</reference>
<dbReference type="Gramene" id="ORUFI01G16590.1">
    <property type="protein sequence ID" value="ORUFI01G16590.1"/>
    <property type="gene ID" value="ORUFI01G16590"/>
</dbReference>
<name>A0A0E0MW28_ORYRU</name>
<sequence>MEPCLWWARAVLGWAAHLTYYSRYPSSNAGATMVLPLSVLTAATPDADTARRTRRPAPTPPPARQRFHRSLPPQNGAAIALPLSVTTAASRDADTTCNTLCPLPPHAIASAAPFLCTPVLSQPFL</sequence>